<feature type="region of interest" description="Disordered" evidence="1">
    <location>
        <begin position="210"/>
        <end position="249"/>
    </location>
</feature>
<evidence type="ECO:0000256" key="1">
    <source>
        <dbReference type="SAM" id="MobiDB-lite"/>
    </source>
</evidence>
<name>A0ABN2ENV0_9ACTN</name>
<gene>
    <name evidence="2" type="ORF">GCM10009733_006290</name>
</gene>
<dbReference type="Proteomes" id="UP001500064">
    <property type="component" value="Unassembled WGS sequence"/>
</dbReference>
<comment type="caution">
    <text evidence="2">The sequence shown here is derived from an EMBL/GenBank/DDBJ whole genome shotgun (WGS) entry which is preliminary data.</text>
</comment>
<organism evidence="2 3">
    <name type="scientific">Nonomuraea maheshkhaliensis</name>
    <dbReference type="NCBI Taxonomy" id="419590"/>
    <lineage>
        <taxon>Bacteria</taxon>
        <taxon>Bacillati</taxon>
        <taxon>Actinomycetota</taxon>
        <taxon>Actinomycetes</taxon>
        <taxon>Streptosporangiales</taxon>
        <taxon>Streptosporangiaceae</taxon>
        <taxon>Nonomuraea</taxon>
    </lineage>
</organism>
<feature type="compositionally biased region" description="Polar residues" evidence="1">
    <location>
        <begin position="210"/>
        <end position="235"/>
    </location>
</feature>
<protein>
    <recommendedName>
        <fullName evidence="4">DUF2786 domain-containing protein</fullName>
    </recommendedName>
</protein>
<evidence type="ECO:0008006" key="4">
    <source>
        <dbReference type="Google" id="ProtNLM"/>
    </source>
</evidence>
<reference evidence="2 3" key="1">
    <citation type="journal article" date="2019" name="Int. J. Syst. Evol. Microbiol.">
        <title>The Global Catalogue of Microorganisms (GCM) 10K type strain sequencing project: providing services to taxonomists for standard genome sequencing and annotation.</title>
        <authorList>
            <consortium name="The Broad Institute Genomics Platform"/>
            <consortium name="The Broad Institute Genome Sequencing Center for Infectious Disease"/>
            <person name="Wu L."/>
            <person name="Ma J."/>
        </authorList>
    </citation>
    <scope>NUCLEOTIDE SEQUENCE [LARGE SCALE GENOMIC DNA]</scope>
    <source>
        <strain evidence="2 3">JCM 13929</strain>
    </source>
</reference>
<dbReference type="EMBL" id="BAAAMU010000003">
    <property type="protein sequence ID" value="GAA1612980.1"/>
    <property type="molecule type" value="Genomic_DNA"/>
</dbReference>
<evidence type="ECO:0000313" key="2">
    <source>
        <dbReference type="EMBL" id="GAA1612980.1"/>
    </source>
</evidence>
<accession>A0ABN2ENV0</accession>
<sequence>MNASTMQEQELNRAYEGMLAAAVDIIPAGEPCDFSDLHLQFAVLRDALGHAPTERDLLIRSELAAQRGIFIDEITPIWSETPEVAKAVKDLSRHASVIGHVPAVQKIGYAYESAQNLGVSMKRAFGKHYERVTSHPRVQTFLRTVRDFVTRHIASAARGLQFTLNGVESRMASIPRDLAQALEGVQEVLKQADTALEATAMTSISAPFSRTAQAAHLRSSTSSDAPQQGQASSGAPSHRRADQRAATLR</sequence>
<evidence type="ECO:0000313" key="3">
    <source>
        <dbReference type="Proteomes" id="UP001500064"/>
    </source>
</evidence>
<proteinExistence type="predicted"/>
<keyword evidence="3" id="KW-1185">Reference proteome</keyword>